<dbReference type="GO" id="GO:0006231">
    <property type="term" value="P:dTMP biosynthetic process"/>
    <property type="evidence" value="ECO:0007669"/>
    <property type="project" value="UniProtKB-UniRule"/>
</dbReference>
<feature type="binding site" evidence="8">
    <location>
        <position position="169"/>
    </location>
    <ligand>
        <name>(6R)-5,10-methylene-5,6,7,8-tetrahydrofolate</name>
        <dbReference type="ChEBI" id="CHEBI:15636"/>
    </ligand>
</feature>
<dbReference type="PANTHER" id="PTHR11548">
    <property type="entry name" value="THYMIDYLATE SYNTHASE 1"/>
    <property type="match status" value="1"/>
</dbReference>
<dbReference type="Pfam" id="PF00303">
    <property type="entry name" value="Thymidylat_synt"/>
    <property type="match status" value="1"/>
</dbReference>
<evidence type="ECO:0000313" key="14">
    <source>
        <dbReference type="Proteomes" id="UP001326715"/>
    </source>
</evidence>
<dbReference type="HAMAP" id="MF_00008">
    <property type="entry name" value="Thymidy_synth_bact"/>
    <property type="match status" value="1"/>
</dbReference>
<dbReference type="EC" id="2.1.1.45" evidence="2 8"/>
<comment type="subunit">
    <text evidence="1 8">Homodimer.</text>
</comment>
<dbReference type="GO" id="GO:0004799">
    <property type="term" value="F:thymidylate synthase activity"/>
    <property type="evidence" value="ECO:0007669"/>
    <property type="project" value="UniProtKB-UniRule"/>
</dbReference>
<evidence type="ECO:0000256" key="7">
    <source>
        <dbReference type="ARBA" id="ARBA00047344"/>
    </source>
</evidence>
<sequence length="264" mass="30175">MEQYLNLLQHILDQGSVKTDRTGTGTISCFGAQLRFNLQEGFPLVTTKKLHLKSIIYELLWFLKGDTNIKYLKDNGVRIWDEWANENGDLGPVYGKQWRSWETKDGKVIDQIADAINTIKKNPDSRRIIVTAWNPADLPAMALSPCHCLFQFYVADGRLSCQLYQRSADVFLGVPFNIASYALLTMMIAQVCDLEPGDFVHTFGDVHLYSNHIEQAKLQLSRTPYPLPQMKINPAKKDIFSFEYEDFGLENYQFHPHIKAPVAV</sequence>
<dbReference type="InterPro" id="IPR020940">
    <property type="entry name" value="Thymidylate_synthase_AS"/>
</dbReference>
<keyword evidence="14" id="KW-1185">Reference proteome</keyword>
<feature type="binding site" evidence="8">
    <location>
        <position position="263"/>
    </location>
    <ligand>
        <name>(6R)-5,10-methylene-5,6,7,8-tetrahydrofolate</name>
        <dbReference type="ChEBI" id="CHEBI:15636"/>
    </ligand>
</feature>
<dbReference type="InterPro" id="IPR000398">
    <property type="entry name" value="Thymidylate_synthase"/>
</dbReference>
<evidence type="ECO:0000256" key="5">
    <source>
        <dbReference type="ARBA" id="ARBA00022679"/>
    </source>
</evidence>
<dbReference type="NCBIfam" id="NF002499">
    <property type="entry name" value="PRK01827.1-5"/>
    <property type="match status" value="1"/>
</dbReference>
<feature type="binding site" description="in other chain" evidence="8">
    <location>
        <begin position="166"/>
        <end position="169"/>
    </location>
    <ligand>
        <name>dUMP</name>
        <dbReference type="ChEBI" id="CHEBI:246422"/>
        <note>ligand shared between dimeric partners</note>
    </ligand>
</feature>
<dbReference type="InterPro" id="IPR045097">
    <property type="entry name" value="Thymidate_synth/dCMP_Mease"/>
</dbReference>
<dbReference type="InterPro" id="IPR036926">
    <property type="entry name" value="Thymidate_synth/dCMP_Mease_sf"/>
</dbReference>
<organism evidence="11 13">
    <name type="scientific">Chitinophaga sancti</name>
    <dbReference type="NCBI Taxonomy" id="1004"/>
    <lineage>
        <taxon>Bacteria</taxon>
        <taxon>Pseudomonadati</taxon>
        <taxon>Bacteroidota</taxon>
        <taxon>Chitinophagia</taxon>
        <taxon>Chitinophagales</taxon>
        <taxon>Chitinophagaceae</taxon>
        <taxon>Chitinophaga</taxon>
    </lineage>
</organism>
<feature type="binding site" description="in other chain" evidence="8">
    <location>
        <begin position="207"/>
        <end position="209"/>
    </location>
    <ligand>
        <name>dUMP</name>
        <dbReference type="ChEBI" id="CHEBI:246422"/>
        <note>ligand shared between dimeric partners</note>
    </ligand>
</feature>
<keyword evidence="4 8" id="KW-0489">Methyltransferase</keyword>
<dbReference type="NCBIfam" id="TIGR03284">
    <property type="entry name" value="thym_sym"/>
    <property type="match status" value="2"/>
</dbReference>
<feature type="active site" description="Nucleophile" evidence="8">
    <location>
        <position position="146"/>
    </location>
</feature>
<dbReference type="EMBL" id="FPIZ01000009">
    <property type="protein sequence ID" value="SFW62788.1"/>
    <property type="molecule type" value="Genomic_DNA"/>
</dbReference>
<dbReference type="PANTHER" id="PTHR11548:SF9">
    <property type="entry name" value="THYMIDYLATE SYNTHASE"/>
    <property type="match status" value="1"/>
</dbReference>
<reference evidence="12 14" key="2">
    <citation type="submission" date="2023-11" db="EMBL/GenBank/DDBJ databases">
        <title>MicrobeMod: A computational toolkit for identifying prokaryotic methylation and restriction-modification with nanopore sequencing.</title>
        <authorList>
            <person name="Crits-Christoph A."/>
            <person name="Kang S.C."/>
            <person name="Lee H."/>
            <person name="Ostrov N."/>
        </authorList>
    </citation>
    <scope>NUCLEOTIDE SEQUENCE [LARGE SCALE GENOMIC DNA]</scope>
    <source>
        <strain evidence="12 14">ATCC 23090</strain>
    </source>
</reference>
<evidence type="ECO:0000313" key="13">
    <source>
        <dbReference type="Proteomes" id="UP000183788"/>
    </source>
</evidence>
<dbReference type="GO" id="GO:0006235">
    <property type="term" value="P:dTTP biosynthetic process"/>
    <property type="evidence" value="ECO:0007669"/>
    <property type="project" value="UniProtKB-UniRule"/>
</dbReference>
<evidence type="ECO:0000256" key="1">
    <source>
        <dbReference type="ARBA" id="ARBA00011738"/>
    </source>
</evidence>
<feature type="binding site" evidence="8">
    <location>
        <position position="51"/>
    </location>
    <ligand>
        <name>(6R)-5,10-methylene-5,6,7,8-tetrahydrofolate</name>
        <dbReference type="ChEBI" id="CHEBI:15636"/>
    </ligand>
</feature>
<feature type="domain" description="Thymidylate synthase/dCMP hydroxymethylase" evidence="10">
    <location>
        <begin position="2"/>
        <end position="264"/>
    </location>
</feature>
<accession>A0A1K1QSX3</accession>
<keyword evidence="3 8" id="KW-0963">Cytoplasm</keyword>
<keyword evidence="5 8" id="KW-0808">Transferase</keyword>
<feature type="binding site" evidence="8">
    <location>
        <begin position="126"/>
        <end position="127"/>
    </location>
    <ligand>
        <name>dUMP</name>
        <dbReference type="ChEBI" id="CHEBI:246422"/>
        <note>ligand shared between dimeric partners</note>
    </ligand>
</feature>
<comment type="function">
    <text evidence="8">Catalyzes the reductive methylation of 2'-deoxyuridine-5'-monophosphate (dUMP) to 2'-deoxythymidine-5'-monophosphate (dTMP) while utilizing 5,10-methylenetetrahydrofolate (mTHF) as the methyl donor and reductant in the reaction, yielding dihydrofolate (DHF) as a by-product. This enzymatic reaction provides an intracellular de novo source of dTMP, an essential precursor for DNA biosynthesis.</text>
</comment>
<comment type="subcellular location">
    <subcellularLocation>
        <location evidence="8">Cytoplasm</location>
    </subcellularLocation>
</comment>
<comment type="similarity">
    <text evidence="8">Belongs to the thymidylate synthase family. Bacterial-type ThyA subfamily.</text>
</comment>
<evidence type="ECO:0000256" key="4">
    <source>
        <dbReference type="ARBA" id="ARBA00022603"/>
    </source>
</evidence>
<dbReference type="GO" id="GO:0005829">
    <property type="term" value="C:cytosol"/>
    <property type="evidence" value="ECO:0007669"/>
    <property type="project" value="TreeGrafter"/>
</dbReference>
<evidence type="ECO:0000256" key="6">
    <source>
        <dbReference type="ARBA" id="ARBA00022727"/>
    </source>
</evidence>
<evidence type="ECO:0000256" key="9">
    <source>
        <dbReference type="PROSITE-ProRule" id="PRU10016"/>
    </source>
</evidence>
<evidence type="ECO:0000256" key="3">
    <source>
        <dbReference type="ARBA" id="ARBA00022490"/>
    </source>
</evidence>
<dbReference type="GO" id="GO:0032259">
    <property type="term" value="P:methylation"/>
    <property type="evidence" value="ECO:0007669"/>
    <property type="project" value="UniProtKB-KW"/>
</dbReference>
<dbReference type="PRINTS" id="PR00108">
    <property type="entry name" value="THYMDSNTHASE"/>
</dbReference>
<dbReference type="Proteomes" id="UP000183788">
    <property type="component" value="Unassembled WGS sequence"/>
</dbReference>
<evidence type="ECO:0000256" key="8">
    <source>
        <dbReference type="HAMAP-Rule" id="MF_00008"/>
    </source>
</evidence>
<dbReference type="PROSITE" id="PS00091">
    <property type="entry name" value="THYMIDYLATE_SYNTHASE"/>
    <property type="match status" value="1"/>
</dbReference>
<dbReference type="InterPro" id="IPR023451">
    <property type="entry name" value="Thymidate_synth/dCMP_Mease_dom"/>
</dbReference>
<dbReference type="EMBL" id="CP140154">
    <property type="protein sequence ID" value="WQG92563.1"/>
    <property type="molecule type" value="Genomic_DNA"/>
</dbReference>
<dbReference type="FunFam" id="3.30.572.10:FF:000001">
    <property type="entry name" value="Thymidylate synthase"/>
    <property type="match status" value="1"/>
</dbReference>
<feature type="active site" evidence="9">
    <location>
        <position position="146"/>
    </location>
</feature>
<dbReference type="OrthoDB" id="9774633at2"/>
<dbReference type="SUPFAM" id="SSF55831">
    <property type="entry name" value="Thymidylate synthase/dCMP hydroxymethylase"/>
    <property type="match status" value="1"/>
</dbReference>
<evidence type="ECO:0000259" key="10">
    <source>
        <dbReference type="Pfam" id="PF00303"/>
    </source>
</evidence>
<keyword evidence="6 8" id="KW-0545">Nucleotide biosynthesis</keyword>
<evidence type="ECO:0000313" key="11">
    <source>
        <dbReference type="EMBL" id="SFW62788.1"/>
    </source>
</evidence>
<comment type="catalytic activity">
    <reaction evidence="7 8">
        <text>dUMP + (6R)-5,10-methylene-5,6,7,8-tetrahydrofolate = 7,8-dihydrofolate + dTMP</text>
        <dbReference type="Rhea" id="RHEA:12104"/>
        <dbReference type="ChEBI" id="CHEBI:15636"/>
        <dbReference type="ChEBI" id="CHEBI:57451"/>
        <dbReference type="ChEBI" id="CHEBI:63528"/>
        <dbReference type="ChEBI" id="CHEBI:246422"/>
        <dbReference type="EC" id="2.1.1.45"/>
    </reaction>
</comment>
<feature type="binding site" description="in other chain" evidence="8">
    <location>
        <position position="21"/>
    </location>
    <ligand>
        <name>dUMP</name>
        <dbReference type="ChEBI" id="CHEBI:246422"/>
        <note>ligand shared between dimeric partners</note>
    </ligand>
</feature>
<dbReference type="Gene3D" id="3.30.572.10">
    <property type="entry name" value="Thymidylate synthase/dCMP hydroxymethylase domain"/>
    <property type="match status" value="1"/>
</dbReference>
<feature type="binding site" description="in other chain" evidence="8">
    <location>
        <position position="177"/>
    </location>
    <ligand>
        <name>dUMP</name>
        <dbReference type="ChEBI" id="CHEBI:246422"/>
        <note>ligand shared between dimeric partners</note>
    </ligand>
</feature>
<dbReference type="AlphaFoldDB" id="A0A1K1QSX3"/>
<dbReference type="UniPathway" id="UPA00575"/>
<evidence type="ECO:0000256" key="2">
    <source>
        <dbReference type="ARBA" id="ARBA00011947"/>
    </source>
</evidence>
<reference evidence="11 13" key="1">
    <citation type="submission" date="2016-11" db="EMBL/GenBank/DDBJ databases">
        <authorList>
            <person name="Jaros S."/>
            <person name="Januszkiewicz K."/>
            <person name="Wedrychowicz H."/>
        </authorList>
    </citation>
    <scope>NUCLEOTIDE SEQUENCE [LARGE SCALE GENOMIC DNA]</scope>
    <source>
        <strain evidence="11 13">DSM 784</strain>
    </source>
</reference>
<dbReference type="RefSeq" id="WP_072361630.1">
    <property type="nucleotide sequence ID" value="NZ_CP139972.1"/>
</dbReference>
<proteinExistence type="inferred from homology"/>
<name>A0A1K1QSX3_9BACT</name>
<comment type="pathway">
    <text evidence="8">Pyrimidine metabolism; dTTP biosynthesis.</text>
</comment>
<protein>
    <recommendedName>
        <fullName evidence="2 8">Thymidylate synthase</fullName>
        <shortName evidence="8">TS</shortName>
        <shortName evidence="8">TSase</shortName>
        <ecNumber evidence="2 8">2.1.1.45</ecNumber>
    </recommendedName>
</protein>
<dbReference type="NCBIfam" id="NF002497">
    <property type="entry name" value="PRK01827.1-3"/>
    <property type="match status" value="1"/>
</dbReference>
<dbReference type="Proteomes" id="UP001326715">
    <property type="component" value="Chromosome"/>
</dbReference>
<dbReference type="CDD" id="cd00351">
    <property type="entry name" value="TS_Pyrimidine_HMase"/>
    <property type="match status" value="1"/>
</dbReference>
<dbReference type="STRING" id="1004.SAMN05661012_03001"/>
<evidence type="ECO:0000313" key="12">
    <source>
        <dbReference type="EMBL" id="WQG92563.1"/>
    </source>
</evidence>
<gene>
    <name evidence="8" type="primary">thyA</name>
    <name evidence="11" type="ORF">SAMN05661012_03001</name>
    <name evidence="12" type="ORF">SR876_13685</name>
</gene>